<feature type="region of interest" description="Disordered" evidence="1">
    <location>
        <begin position="1"/>
        <end position="74"/>
    </location>
</feature>
<sequence length="225" mass="25871">MMLTSSFHTPPMSHYGAYTPPKSSPLSPLSGRSANATQRLFDFSMPSENKSPVPQRAFKPNPVIQTRDAATKRRRDMFFKRVQSSREDKKWEARGEQIQQLDFVKERRRWEAEKARQAPVEDGDVDEESWDDATSLPSNDALPHNPEMNEAEYMLAQEEYELQQLVASMEYEQETASQHFGSDDEDYDSIFMECATANHQLQQQSQLSSTNFHETDAMDMDMTDG</sequence>
<proteinExistence type="predicted"/>
<evidence type="ECO:0000313" key="2">
    <source>
        <dbReference type="EMBL" id="KAF2127187.1"/>
    </source>
</evidence>
<protein>
    <submittedName>
        <fullName evidence="2">Uncharacterized protein</fullName>
    </submittedName>
</protein>
<dbReference type="GeneID" id="54406487"/>
<dbReference type="Proteomes" id="UP000799771">
    <property type="component" value="Unassembled WGS sequence"/>
</dbReference>
<feature type="region of interest" description="Disordered" evidence="1">
    <location>
        <begin position="110"/>
        <end position="146"/>
    </location>
</feature>
<evidence type="ECO:0000256" key="1">
    <source>
        <dbReference type="SAM" id="MobiDB-lite"/>
    </source>
</evidence>
<feature type="region of interest" description="Disordered" evidence="1">
    <location>
        <begin position="201"/>
        <end position="225"/>
    </location>
</feature>
<dbReference type="RefSeq" id="XP_033521576.1">
    <property type="nucleotide sequence ID" value="XM_033666055.1"/>
</dbReference>
<keyword evidence="3" id="KW-1185">Reference proteome</keyword>
<dbReference type="AlphaFoldDB" id="A0A6A6A8N8"/>
<feature type="compositionally biased region" description="Low complexity" evidence="1">
    <location>
        <begin position="20"/>
        <end position="30"/>
    </location>
</feature>
<accession>A0A6A6A8N8</accession>
<feature type="compositionally biased region" description="Acidic residues" evidence="1">
    <location>
        <begin position="121"/>
        <end position="131"/>
    </location>
</feature>
<name>A0A6A6A8N8_9PLEO</name>
<evidence type="ECO:0000313" key="3">
    <source>
        <dbReference type="Proteomes" id="UP000799771"/>
    </source>
</evidence>
<gene>
    <name evidence="2" type="ORF">P153DRAFT_344569</name>
</gene>
<dbReference type="OrthoDB" id="5279705at2759"/>
<dbReference type="EMBL" id="ML977511">
    <property type="protein sequence ID" value="KAF2127187.1"/>
    <property type="molecule type" value="Genomic_DNA"/>
</dbReference>
<organism evidence="2 3">
    <name type="scientific">Dothidotthia symphoricarpi CBS 119687</name>
    <dbReference type="NCBI Taxonomy" id="1392245"/>
    <lineage>
        <taxon>Eukaryota</taxon>
        <taxon>Fungi</taxon>
        <taxon>Dikarya</taxon>
        <taxon>Ascomycota</taxon>
        <taxon>Pezizomycotina</taxon>
        <taxon>Dothideomycetes</taxon>
        <taxon>Pleosporomycetidae</taxon>
        <taxon>Pleosporales</taxon>
        <taxon>Dothidotthiaceae</taxon>
        <taxon>Dothidotthia</taxon>
    </lineage>
</organism>
<reference evidence="2" key="1">
    <citation type="journal article" date="2020" name="Stud. Mycol.">
        <title>101 Dothideomycetes genomes: a test case for predicting lifestyles and emergence of pathogens.</title>
        <authorList>
            <person name="Haridas S."/>
            <person name="Albert R."/>
            <person name="Binder M."/>
            <person name="Bloem J."/>
            <person name="Labutti K."/>
            <person name="Salamov A."/>
            <person name="Andreopoulos B."/>
            <person name="Baker S."/>
            <person name="Barry K."/>
            <person name="Bills G."/>
            <person name="Bluhm B."/>
            <person name="Cannon C."/>
            <person name="Castanera R."/>
            <person name="Culley D."/>
            <person name="Daum C."/>
            <person name="Ezra D."/>
            <person name="Gonzalez J."/>
            <person name="Henrissat B."/>
            <person name="Kuo A."/>
            <person name="Liang C."/>
            <person name="Lipzen A."/>
            <person name="Lutzoni F."/>
            <person name="Magnuson J."/>
            <person name="Mondo S."/>
            <person name="Nolan M."/>
            <person name="Ohm R."/>
            <person name="Pangilinan J."/>
            <person name="Park H.-J."/>
            <person name="Ramirez L."/>
            <person name="Alfaro M."/>
            <person name="Sun H."/>
            <person name="Tritt A."/>
            <person name="Yoshinaga Y."/>
            <person name="Zwiers L.-H."/>
            <person name="Turgeon B."/>
            <person name="Goodwin S."/>
            <person name="Spatafora J."/>
            <person name="Crous P."/>
            <person name="Grigoriev I."/>
        </authorList>
    </citation>
    <scope>NUCLEOTIDE SEQUENCE</scope>
    <source>
        <strain evidence="2">CBS 119687</strain>
    </source>
</reference>